<name>M3UZL8_GORML</name>
<evidence type="ECO:0000313" key="4">
    <source>
        <dbReference type="Proteomes" id="UP000035009"/>
    </source>
</evidence>
<feature type="domain" description="DUF3071" evidence="2">
    <location>
        <begin position="1"/>
        <end position="164"/>
    </location>
</feature>
<dbReference type="RefSeq" id="WP_008381210.1">
    <property type="nucleotide sequence ID" value="NZ_BAOP01000034.1"/>
</dbReference>
<evidence type="ECO:0000256" key="1">
    <source>
        <dbReference type="SAM" id="MobiDB-lite"/>
    </source>
</evidence>
<dbReference type="STRING" id="410332.SAMN04488550_0992"/>
<protein>
    <recommendedName>
        <fullName evidence="2">DUF3071 domain-containing protein</fullName>
    </recommendedName>
</protein>
<accession>M3UZL8</accession>
<reference evidence="3 4" key="1">
    <citation type="submission" date="2013-02" db="EMBL/GenBank/DDBJ databases">
        <title>Whole genome shotgun sequence of Gordonia malaquae NBRC 108250.</title>
        <authorList>
            <person name="Yoshida I."/>
            <person name="Hosoyama A."/>
            <person name="Tsuchikane K."/>
            <person name="Ando Y."/>
            <person name="Baba S."/>
            <person name="Ohji S."/>
            <person name="Hamada M."/>
            <person name="Tamura T."/>
            <person name="Yamazoe A."/>
            <person name="Yamazaki S."/>
            <person name="Fujita N."/>
        </authorList>
    </citation>
    <scope>NUCLEOTIDE SEQUENCE [LARGE SCALE GENOMIC DNA]</scope>
    <source>
        <strain evidence="3 4">NBRC 108250</strain>
    </source>
</reference>
<keyword evidence="4" id="KW-1185">Reference proteome</keyword>
<dbReference type="InterPro" id="IPR047682">
    <property type="entry name" value="SepH-like"/>
</dbReference>
<sequence length="288" mass="30905">MRKLKADRVEPDGSVICVDPESGEEFTLAVDDTLRAAVLPASATPTVPAVEVSPREIQARIRAGATVAELSTATGVAEDKIHRFAHPVLLERMRAAELARASHPSGIDGTSSSTLGELVAECLALRGSASSDAEWDAWRPDDGRWVVQVGWPGTGDVEFAHWRFTPGSHGGVTEPLDDLAVELTEPELARAARRSVMAAVPAPAPRPQREVMPDGHEEVTVDADRLIERQSRADRAESAAPLELEFDDSVPHSVAGESLPKHRSSKRATPTVPAWEDVLLGVRSHPGE</sequence>
<dbReference type="Pfam" id="PF11268">
    <property type="entry name" value="DUF3071"/>
    <property type="match status" value="1"/>
</dbReference>
<dbReference type="NCBIfam" id="NF040712">
    <property type="entry name" value="SepH"/>
    <property type="match status" value="1"/>
</dbReference>
<proteinExistence type="predicted"/>
<organism evidence="3 4">
    <name type="scientific">Gordonia malaquae NBRC 108250</name>
    <dbReference type="NCBI Taxonomy" id="1223542"/>
    <lineage>
        <taxon>Bacteria</taxon>
        <taxon>Bacillati</taxon>
        <taxon>Actinomycetota</taxon>
        <taxon>Actinomycetes</taxon>
        <taxon>Mycobacteriales</taxon>
        <taxon>Gordoniaceae</taxon>
        <taxon>Gordonia</taxon>
    </lineage>
</organism>
<evidence type="ECO:0000259" key="2">
    <source>
        <dbReference type="Pfam" id="PF11268"/>
    </source>
</evidence>
<dbReference type="Proteomes" id="UP000035009">
    <property type="component" value="Unassembled WGS sequence"/>
</dbReference>
<dbReference type="InterPro" id="IPR021421">
    <property type="entry name" value="DUF3071"/>
</dbReference>
<dbReference type="EMBL" id="BAOP01000034">
    <property type="protein sequence ID" value="GAC81457.1"/>
    <property type="molecule type" value="Genomic_DNA"/>
</dbReference>
<evidence type="ECO:0000313" key="3">
    <source>
        <dbReference type="EMBL" id="GAC81457.1"/>
    </source>
</evidence>
<feature type="region of interest" description="Disordered" evidence="1">
    <location>
        <begin position="232"/>
        <end position="272"/>
    </location>
</feature>
<gene>
    <name evidence="3" type="ORF">GM1_034_00440</name>
</gene>
<dbReference type="OrthoDB" id="5180791at2"/>
<comment type="caution">
    <text evidence="3">The sequence shown here is derived from an EMBL/GenBank/DDBJ whole genome shotgun (WGS) entry which is preliminary data.</text>
</comment>
<dbReference type="eggNOG" id="ENOG502ZCFK">
    <property type="taxonomic scope" value="Bacteria"/>
</dbReference>
<dbReference type="AlphaFoldDB" id="M3UZL8"/>